<comment type="caution">
    <text evidence="1">The sequence shown here is derived from an EMBL/GenBank/DDBJ whole genome shotgun (WGS) entry which is preliminary data.</text>
</comment>
<evidence type="ECO:0000313" key="1">
    <source>
        <dbReference type="EMBL" id="GHG38286.1"/>
    </source>
</evidence>
<reference evidence="2" key="1">
    <citation type="journal article" date="2019" name="Int. J. Syst. Evol. Microbiol.">
        <title>The Global Catalogue of Microorganisms (GCM) 10K type strain sequencing project: providing services to taxonomists for standard genome sequencing and annotation.</title>
        <authorList>
            <consortium name="The Broad Institute Genomics Platform"/>
            <consortium name="The Broad Institute Genome Sequencing Center for Infectious Disease"/>
            <person name="Wu L."/>
            <person name="Ma J."/>
        </authorList>
    </citation>
    <scope>NUCLEOTIDE SEQUENCE [LARGE SCALE GENOMIC DNA]</scope>
    <source>
        <strain evidence="2">CGMCC 4.7680</strain>
    </source>
</reference>
<dbReference type="RefSeq" id="WP_191315529.1">
    <property type="nucleotide sequence ID" value="NZ_BNAW01000044.1"/>
</dbReference>
<sequence>MPWHPPPGDADPDHRFDPYRERAGRLFTDGGEAGFVFVRLTSAAAQLGGALWWRRWSVPFEMVQEYYSLTDGRFTDTVTNADDLADELLDWSAGRLGVGDEEYRVEWLGDEESKLVRDEVFGLEP</sequence>
<organism evidence="1 2">
    <name type="scientific">Amycolatopsis bullii</name>
    <dbReference type="NCBI Taxonomy" id="941987"/>
    <lineage>
        <taxon>Bacteria</taxon>
        <taxon>Bacillati</taxon>
        <taxon>Actinomycetota</taxon>
        <taxon>Actinomycetes</taxon>
        <taxon>Pseudonocardiales</taxon>
        <taxon>Pseudonocardiaceae</taxon>
        <taxon>Amycolatopsis</taxon>
    </lineage>
</organism>
<accession>A0ABQ3KQH7</accession>
<proteinExistence type="predicted"/>
<protein>
    <submittedName>
        <fullName evidence="1">Uncharacterized protein</fullName>
    </submittedName>
</protein>
<name>A0ABQ3KQH7_9PSEU</name>
<keyword evidence="2" id="KW-1185">Reference proteome</keyword>
<evidence type="ECO:0000313" key="2">
    <source>
        <dbReference type="Proteomes" id="UP000649955"/>
    </source>
</evidence>
<dbReference type="Proteomes" id="UP000649955">
    <property type="component" value="Unassembled WGS sequence"/>
</dbReference>
<gene>
    <name evidence="1" type="ORF">GCM10017567_69050</name>
</gene>
<dbReference type="EMBL" id="BNAW01000044">
    <property type="protein sequence ID" value="GHG38286.1"/>
    <property type="molecule type" value="Genomic_DNA"/>
</dbReference>